<name>A0A521AVH1_9RHOB</name>
<dbReference type="OrthoDB" id="7770813at2"/>
<evidence type="ECO:0000313" key="3">
    <source>
        <dbReference type="Proteomes" id="UP000319014"/>
    </source>
</evidence>
<evidence type="ECO:0000313" key="2">
    <source>
        <dbReference type="EMBL" id="SMO38843.1"/>
    </source>
</evidence>
<dbReference type="Proteomes" id="UP000319014">
    <property type="component" value="Unassembled WGS sequence"/>
</dbReference>
<feature type="transmembrane region" description="Helical" evidence="1">
    <location>
        <begin position="84"/>
        <end position="104"/>
    </location>
</feature>
<dbReference type="AlphaFoldDB" id="A0A521AVH1"/>
<reference evidence="2 3" key="1">
    <citation type="submission" date="2017-05" db="EMBL/GenBank/DDBJ databases">
        <authorList>
            <person name="Varghese N."/>
            <person name="Submissions S."/>
        </authorList>
    </citation>
    <scope>NUCLEOTIDE SEQUENCE [LARGE SCALE GENOMIC DNA]</scope>
    <source>
        <strain evidence="2 3">DSM 100094</strain>
    </source>
</reference>
<keyword evidence="1" id="KW-0812">Transmembrane</keyword>
<gene>
    <name evidence="2" type="ORF">SAMN06265221_101404</name>
</gene>
<feature type="transmembrane region" description="Helical" evidence="1">
    <location>
        <begin position="110"/>
        <end position="135"/>
    </location>
</feature>
<dbReference type="EMBL" id="FXTK01000001">
    <property type="protein sequence ID" value="SMO38843.1"/>
    <property type="molecule type" value="Genomic_DNA"/>
</dbReference>
<feature type="transmembrane region" description="Helical" evidence="1">
    <location>
        <begin position="43"/>
        <end position="63"/>
    </location>
</feature>
<evidence type="ECO:0008006" key="4">
    <source>
        <dbReference type="Google" id="ProtNLM"/>
    </source>
</evidence>
<evidence type="ECO:0000256" key="1">
    <source>
        <dbReference type="SAM" id="Phobius"/>
    </source>
</evidence>
<keyword evidence="3" id="KW-1185">Reference proteome</keyword>
<keyword evidence="1" id="KW-0472">Membrane</keyword>
<keyword evidence="1" id="KW-1133">Transmembrane helix</keyword>
<proteinExistence type="predicted"/>
<sequence>MSNQSSTLPTYALAFLASISLFGLADGGHATGSVADAVTQTWLLPVLGIAAATFLALTIMVLSRSHLPRPHGWNGERAERMVRDIGLGALCYFGLLALLGYVFALIAPEWFGGLAVLLTRFWPWLLALPCLAFGAATTANKPGWLTAGAVFVTMGIFTA</sequence>
<organism evidence="2 3">
    <name type="scientific">Paracoccus laeviglucosivorans</name>
    <dbReference type="NCBI Taxonomy" id="1197861"/>
    <lineage>
        <taxon>Bacteria</taxon>
        <taxon>Pseudomonadati</taxon>
        <taxon>Pseudomonadota</taxon>
        <taxon>Alphaproteobacteria</taxon>
        <taxon>Rhodobacterales</taxon>
        <taxon>Paracoccaceae</taxon>
        <taxon>Paracoccus</taxon>
    </lineage>
</organism>
<protein>
    <recommendedName>
        <fullName evidence="4">Tripartite tricarboxylate transporter TctB family protein</fullName>
    </recommendedName>
</protein>
<accession>A0A521AVH1</accession>